<evidence type="ECO:0000259" key="1">
    <source>
        <dbReference type="Pfam" id="PF01936"/>
    </source>
</evidence>
<dbReference type="InterPro" id="IPR021139">
    <property type="entry name" value="NYN"/>
</dbReference>
<dbReference type="RefSeq" id="WP_332078447.1">
    <property type="nucleotide sequence ID" value="NZ_JAZHBM010000002.1"/>
</dbReference>
<name>A0ABU7WFV8_9GAMM</name>
<dbReference type="Proteomes" id="UP001358324">
    <property type="component" value="Unassembled WGS sequence"/>
</dbReference>
<organism evidence="2 3">
    <name type="scientific">Luteimonas flava</name>
    <dbReference type="NCBI Taxonomy" id="3115822"/>
    <lineage>
        <taxon>Bacteria</taxon>
        <taxon>Pseudomonadati</taxon>
        <taxon>Pseudomonadota</taxon>
        <taxon>Gammaproteobacteria</taxon>
        <taxon>Lysobacterales</taxon>
        <taxon>Lysobacteraceae</taxon>
        <taxon>Luteimonas</taxon>
    </lineage>
</organism>
<sequence length="206" mass="23373">MAKVGFYVDGFNLFHAIEGLGDSRLKWLNLKALANSFLRPGDSMECVKYFTAIQLHDQIKQQRHKQYLAALRAVGVEVVESNFKKAKKFCFENDRYCMFREEKQTDVALATSYLLDVIEGKIDRLILVTADSDQIPAIRAILQRKPNFDRLLAPPPGRLQEARDLGNHFSDRREISLGRMTQCLLPRNVVSPTSGKVVAVCPVAYQ</sequence>
<keyword evidence="3" id="KW-1185">Reference proteome</keyword>
<comment type="caution">
    <text evidence="2">The sequence shown here is derived from an EMBL/GenBank/DDBJ whole genome shotgun (WGS) entry which is preliminary data.</text>
</comment>
<dbReference type="Gene3D" id="3.40.50.1010">
    <property type="entry name" value="5'-nuclease"/>
    <property type="match status" value="1"/>
</dbReference>
<evidence type="ECO:0000313" key="2">
    <source>
        <dbReference type="EMBL" id="MEF3082728.1"/>
    </source>
</evidence>
<reference evidence="2 3" key="1">
    <citation type="submission" date="2024-01" db="EMBL/GenBank/DDBJ databases">
        <title>Novel species of the genus Luteimonas isolated from rivers.</title>
        <authorList>
            <person name="Lu H."/>
        </authorList>
    </citation>
    <scope>NUCLEOTIDE SEQUENCE [LARGE SCALE GENOMIC DNA]</scope>
    <source>
        <strain evidence="2 3">SMYT11W</strain>
    </source>
</reference>
<dbReference type="EMBL" id="JAZHBM010000002">
    <property type="protein sequence ID" value="MEF3082728.1"/>
    <property type="molecule type" value="Genomic_DNA"/>
</dbReference>
<evidence type="ECO:0000313" key="3">
    <source>
        <dbReference type="Proteomes" id="UP001358324"/>
    </source>
</evidence>
<accession>A0ABU7WFV8</accession>
<dbReference type="Pfam" id="PF01936">
    <property type="entry name" value="NYN"/>
    <property type="match status" value="1"/>
</dbReference>
<gene>
    <name evidence="2" type="ORF">V3391_10990</name>
</gene>
<protein>
    <submittedName>
        <fullName evidence="2">NYN domain-containing protein</fullName>
    </submittedName>
</protein>
<proteinExistence type="predicted"/>
<feature type="domain" description="NYN" evidence="1">
    <location>
        <begin position="3"/>
        <end position="152"/>
    </location>
</feature>
<dbReference type="CDD" id="cd18722">
    <property type="entry name" value="PIN_NicB-like"/>
    <property type="match status" value="1"/>
</dbReference>